<protein>
    <submittedName>
        <fullName evidence="1">Uncharacterized protein</fullName>
    </submittedName>
</protein>
<evidence type="ECO:0000313" key="1">
    <source>
        <dbReference type="EMBL" id="RFU95241.1"/>
    </source>
</evidence>
<name>A0A372MHI3_9SPIR</name>
<dbReference type="AlphaFoldDB" id="A0A372MHI3"/>
<sequence>MLNSSLIWSLDFLTIEQKGSQFQALALAWVHLPCYAEVMRHKMHQEYPINERWLFHQSFSNTTIA</sequence>
<reference evidence="1 2" key="2">
    <citation type="submission" date="2018-09" db="EMBL/GenBank/DDBJ databases">
        <title>Genome of Sphaerochaeta halotolerans strain 4-11.</title>
        <authorList>
            <person name="Nazina T.N."/>
            <person name="Sokolova D.S."/>
        </authorList>
    </citation>
    <scope>NUCLEOTIDE SEQUENCE [LARGE SCALE GENOMIC DNA]</scope>
    <source>
        <strain evidence="1 2">4-11</strain>
    </source>
</reference>
<gene>
    <name evidence="1" type="ORF">DYP60_06345</name>
</gene>
<evidence type="ECO:0000313" key="2">
    <source>
        <dbReference type="Proteomes" id="UP000264002"/>
    </source>
</evidence>
<proteinExistence type="predicted"/>
<reference evidence="2" key="1">
    <citation type="submission" date="2018-08" db="EMBL/GenBank/DDBJ databases">
        <authorList>
            <person name="Grouzdev D.S."/>
            <person name="Krutkina M.S."/>
        </authorList>
    </citation>
    <scope>NUCLEOTIDE SEQUENCE [LARGE SCALE GENOMIC DNA]</scope>
    <source>
        <strain evidence="2">4-11</strain>
    </source>
</reference>
<keyword evidence="2" id="KW-1185">Reference proteome</keyword>
<accession>A0A372MHI3</accession>
<comment type="caution">
    <text evidence="1">The sequence shown here is derived from an EMBL/GenBank/DDBJ whole genome shotgun (WGS) entry which is preliminary data.</text>
</comment>
<dbReference type="EMBL" id="QUWK01000005">
    <property type="protein sequence ID" value="RFU95241.1"/>
    <property type="molecule type" value="Genomic_DNA"/>
</dbReference>
<dbReference type="Proteomes" id="UP000264002">
    <property type="component" value="Unassembled WGS sequence"/>
</dbReference>
<organism evidence="1 2">
    <name type="scientific">Sphaerochaeta halotolerans</name>
    <dbReference type="NCBI Taxonomy" id="2293840"/>
    <lineage>
        <taxon>Bacteria</taxon>
        <taxon>Pseudomonadati</taxon>
        <taxon>Spirochaetota</taxon>
        <taxon>Spirochaetia</taxon>
        <taxon>Spirochaetales</taxon>
        <taxon>Sphaerochaetaceae</taxon>
        <taxon>Sphaerochaeta</taxon>
    </lineage>
</organism>